<dbReference type="SUPFAM" id="SSF55785">
    <property type="entry name" value="PYP-like sensor domain (PAS domain)"/>
    <property type="match status" value="2"/>
</dbReference>
<keyword evidence="7" id="KW-0547">Nucleotide-binding</keyword>
<comment type="catalytic activity">
    <reaction evidence="1">
        <text>ATP + protein L-histidine = ADP + protein N-phospho-L-histidine.</text>
        <dbReference type="EC" id="2.7.13.3"/>
    </reaction>
</comment>
<protein>
    <recommendedName>
        <fullName evidence="2">histidine kinase</fullName>
        <ecNumber evidence="2">2.7.13.3</ecNumber>
    </recommendedName>
</protein>
<dbReference type="SMART" id="SM00388">
    <property type="entry name" value="HisKA"/>
    <property type="match status" value="1"/>
</dbReference>
<dbReference type="SMART" id="SM00086">
    <property type="entry name" value="PAC"/>
    <property type="match status" value="2"/>
</dbReference>
<dbReference type="Gene3D" id="3.30.450.20">
    <property type="entry name" value="PAS domain"/>
    <property type="match status" value="2"/>
</dbReference>
<evidence type="ECO:0000313" key="8">
    <source>
        <dbReference type="Proteomes" id="UP001595617"/>
    </source>
</evidence>
<dbReference type="InterPro" id="IPR013655">
    <property type="entry name" value="PAS_fold_3"/>
</dbReference>
<dbReference type="InterPro" id="IPR004358">
    <property type="entry name" value="Sig_transdc_His_kin-like_C"/>
</dbReference>
<dbReference type="PRINTS" id="PR00344">
    <property type="entry name" value="BCTRLSENSOR"/>
</dbReference>
<dbReference type="Pfam" id="PF08447">
    <property type="entry name" value="PAS_3"/>
    <property type="match status" value="1"/>
</dbReference>
<dbReference type="CDD" id="cd00130">
    <property type="entry name" value="PAS"/>
    <property type="match status" value="1"/>
</dbReference>
<dbReference type="InterPro" id="IPR003594">
    <property type="entry name" value="HATPase_dom"/>
</dbReference>
<dbReference type="PROSITE" id="PS50113">
    <property type="entry name" value="PAC"/>
    <property type="match status" value="2"/>
</dbReference>
<evidence type="ECO:0000259" key="4">
    <source>
        <dbReference type="PROSITE" id="PS50109"/>
    </source>
</evidence>
<proteinExistence type="predicted"/>
<feature type="domain" description="PAS" evidence="5">
    <location>
        <begin position="19"/>
        <end position="92"/>
    </location>
</feature>
<accession>A0ABV7ZU28</accession>
<evidence type="ECO:0000256" key="1">
    <source>
        <dbReference type="ARBA" id="ARBA00000085"/>
    </source>
</evidence>
<dbReference type="SUPFAM" id="SSF47384">
    <property type="entry name" value="Homodimeric domain of signal transducing histidine kinase"/>
    <property type="match status" value="1"/>
</dbReference>
<dbReference type="PROSITE" id="PS50112">
    <property type="entry name" value="PAS"/>
    <property type="match status" value="1"/>
</dbReference>
<name>A0ABV7ZU28_9GAMM</name>
<keyword evidence="8" id="KW-1185">Reference proteome</keyword>
<keyword evidence="7" id="KW-0067">ATP-binding</keyword>
<evidence type="ECO:0000256" key="3">
    <source>
        <dbReference type="ARBA" id="ARBA00022553"/>
    </source>
</evidence>
<dbReference type="InterPro" id="IPR036097">
    <property type="entry name" value="HisK_dim/P_sf"/>
</dbReference>
<organism evidence="7 8">
    <name type="scientific">Saccharospirillum mangrovi</name>
    <dbReference type="NCBI Taxonomy" id="2161747"/>
    <lineage>
        <taxon>Bacteria</taxon>
        <taxon>Pseudomonadati</taxon>
        <taxon>Pseudomonadota</taxon>
        <taxon>Gammaproteobacteria</taxon>
        <taxon>Oceanospirillales</taxon>
        <taxon>Saccharospirillaceae</taxon>
        <taxon>Saccharospirillum</taxon>
    </lineage>
</organism>
<evidence type="ECO:0000259" key="5">
    <source>
        <dbReference type="PROSITE" id="PS50112"/>
    </source>
</evidence>
<dbReference type="EC" id="2.7.13.3" evidence="2"/>
<dbReference type="InterPro" id="IPR003661">
    <property type="entry name" value="HisK_dim/P_dom"/>
</dbReference>
<dbReference type="InterPro" id="IPR035965">
    <property type="entry name" value="PAS-like_dom_sf"/>
</dbReference>
<reference evidence="8" key="1">
    <citation type="journal article" date="2019" name="Int. J. Syst. Evol. Microbiol.">
        <title>The Global Catalogue of Microorganisms (GCM) 10K type strain sequencing project: providing services to taxonomists for standard genome sequencing and annotation.</title>
        <authorList>
            <consortium name="The Broad Institute Genomics Platform"/>
            <consortium name="The Broad Institute Genome Sequencing Center for Infectious Disease"/>
            <person name="Wu L."/>
            <person name="Ma J."/>
        </authorList>
    </citation>
    <scope>NUCLEOTIDE SEQUENCE [LARGE SCALE GENOMIC DNA]</scope>
    <source>
        <strain evidence="8">IBRC 10765</strain>
    </source>
</reference>
<dbReference type="Pfam" id="PF00512">
    <property type="entry name" value="HisKA"/>
    <property type="match status" value="1"/>
</dbReference>
<dbReference type="InterPro" id="IPR001610">
    <property type="entry name" value="PAC"/>
</dbReference>
<dbReference type="Pfam" id="PF02518">
    <property type="entry name" value="HATPase_c"/>
    <property type="match status" value="1"/>
</dbReference>
<keyword evidence="3" id="KW-0597">Phosphoprotein</keyword>
<dbReference type="GO" id="GO:0005524">
    <property type="term" value="F:ATP binding"/>
    <property type="evidence" value="ECO:0007669"/>
    <property type="project" value="UniProtKB-KW"/>
</dbReference>
<dbReference type="Proteomes" id="UP001595617">
    <property type="component" value="Unassembled WGS sequence"/>
</dbReference>
<dbReference type="NCBIfam" id="TIGR00229">
    <property type="entry name" value="sensory_box"/>
    <property type="match status" value="1"/>
</dbReference>
<dbReference type="PANTHER" id="PTHR43547:SF2">
    <property type="entry name" value="HYBRID SIGNAL TRANSDUCTION HISTIDINE KINASE C"/>
    <property type="match status" value="1"/>
</dbReference>
<dbReference type="SMART" id="SM00387">
    <property type="entry name" value="HATPase_c"/>
    <property type="match status" value="1"/>
</dbReference>
<dbReference type="EMBL" id="JBHRYR010000002">
    <property type="protein sequence ID" value="MFC3852012.1"/>
    <property type="molecule type" value="Genomic_DNA"/>
</dbReference>
<evidence type="ECO:0000256" key="2">
    <source>
        <dbReference type="ARBA" id="ARBA00012438"/>
    </source>
</evidence>
<dbReference type="RefSeq" id="WP_380693663.1">
    <property type="nucleotide sequence ID" value="NZ_JBHRYR010000002.1"/>
</dbReference>
<evidence type="ECO:0000313" key="7">
    <source>
        <dbReference type="EMBL" id="MFC3852012.1"/>
    </source>
</evidence>
<dbReference type="CDD" id="cd00082">
    <property type="entry name" value="HisKA"/>
    <property type="match status" value="1"/>
</dbReference>
<dbReference type="InterPro" id="IPR036890">
    <property type="entry name" value="HATPase_C_sf"/>
</dbReference>
<dbReference type="PROSITE" id="PS50109">
    <property type="entry name" value="HIS_KIN"/>
    <property type="match status" value="1"/>
</dbReference>
<dbReference type="Gene3D" id="3.30.565.10">
    <property type="entry name" value="Histidine kinase-like ATPase, C-terminal domain"/>
    <property type="match status" value="1"/>
</dbReference>
<dbReference type="SUPFAM" id="SSF55874">
    <property type="entry name" value="ATPase domain of HSP90 chaperone/DNA topoisomerase II/histidine kinase"/>
    <property type="match status" value="1"/>
</dbReference>
<sequence>MNDAQPTNYSAALKALMRSQQRHNALLSLAGLGTWEYDVVADQITHWSEHIYTMAGLNASATPPSVETYLNTLHPDDGNELRRLMRRAIERGEPYCAVLRHIHPDGSIRWAEAKGVALQENGQTVALMGSLLDITAQKENAFALARANELLERSSKAVRMGTWEIDVRKNQVYWSPVTRAIHEIPEDYVPVTEKGIQFFPPGAPRDTIIEHYTRLLETGASYDLELPIITYRGQERWVRTISFADMEGGRCVRTYGLFQDITERKRIEQMKSEFLSTVSHELRTPITAISGSLKLINEGVFGAVSQPDIAELLTIAEQNSARLLNLINDLLDIERLTSGRVTFNLTPQWVEPLLEQALRNNQSFAEQHRVSLRVSSEIPPVKVNLDAGRFLQIMDNLLSNAIKFSPSGATVELTAMVENTHEICLCVRDHGMGVPADFVPRLFERFAQADASDRRKIGGTGLGLAIALELVHGMSGTLNYVKPKGDGAAFRLVFPVTSGE</sequence>
<dbReference type="Gene3D" id="2.10.70.100">
    <property type="match status" value="2"/>
</dbReference>
<feature type="domain" description="Histidine kinase" evidence="4">
    <location>
        <begin position="277"/>
        <end position="498"/>
    </location>
</feature>
<dbReference type="PANTHER" id="PTHR43547">
    <property type="entry name" value="TWO-COMPONENT HISTIDINE KINASE"/>
    <property type="match status" value="1"/>
</dbReference>
<comment type="caution">
    <text evidence="7">The sequence shown here is derived from an EMBL/GenBank/DDBJ whole genome shotgun (WGS) entry which is preliminary data.</text>
</comment>
<dbReference type="Gene3D" id="1.10.287.130">
    <property type="match status" value="1"/>
</dbReference>
<evidence type="ECO:0000259" key="6">
    <source>
        <dbReference type="PROSITE" id="PS50113"/>
    </source>
</evidence>
<feature type="domain" description="PAC" evidence="6">
    <location>
        <begin position="222"/>
        <end position="273"/>
    </location>
</feature>
<feature type="domain" description="PAC" evidence="6">
    <location>
        <begin position="95"/>
        <end position="146"/>
    </location>
</feature>
<dbReference type="InterPro" id="IPR000700">
    <property type="entry name" value="PAS-assoc_C"/>
</dbReference>
<gene>
    <name evidence="7" type="ORF">ACFOOG_04110</name>
</gene>
<dbReference type="InterPro" id="IPR005467">
    <property type="entry name" value="His_kinase_dom"/>
</dbReference>
<dbReference type="InterPro" id="IPR000014">
    <property type="entry name" value="PAS"/>
</dbReference>